<dbReference type="Pfam" id="PF22600">
    <property type="entry name" value="MTPAP-like_central"/>
    <property type="match status" value="1"/>
</dbReference>
<dbReference type="EMBL" id="VSRR010018077">
    <property type="protein sequence ID" value="MPC60961.1"/>
    <property type="molecule type" value="Genomic_DNA"/>
</dbReference>
<proteinExistence type="predicted"/>
<keyword evidence="1" id="KW-0812">Transmembrane</keyword>
<organism evidence="3 4">
    <name type="scientific">Portunus trituberculatus</name>
    <name type="common">Swimming crab</name>
    <name type="synonym">Neptunus trituberculatus</name>
    <dbReference type="NCBI Taxonomy" id="210409"/>
    <lineage>
        <taxon>Eukaryota</taxon>
        <taxon>Metazoa</taxon>
        <taxon>Ecdysozoa</taxon>
        <taxon>Arthropoda</taxon>
        <taxon>Crustacea</taxon>
        <taxon>Multicrustacea</taxon>
        <taxon>Malacostraca</taxon>
        <taxon>Eumalacostraca</taxon>
        <taxon>Eucarida</taxon>
        <taxon>Decapoda</taxon>
        <taxon>Pleocyemata</taxon>
        <taxon>Brachyura</taxon>
        <taxon>Eubrachyura</taxon>
        <taxon>Portunoidea</taxon>
        <taxon>Portunidae</taxon>
        <taxon>Portuninae</taxon>
        <taxon>Portunus</taxon>
    </lineage>
</organism>
<evidence type="ECO:0000313" key="3">
    <source>
        <dbReference type="EMBL" id="MPC60961.1"/>
    </source>
</evidence>
<protein>
    <submittedName>
        <fullName evidence="3">Poly(A) RNA polymerase gld-2 A</fullName>
    </submittedName>
</protein>
<evidence type="ECO:0000313" key="4">
    <source>
        <dbReference type="Proteomes" id="UP000324222"/>
    </source>
</evidence>
<dbReference type="AlphaFoldDB" id="A0A5B7GLC2"/>
<dbReference type="GO" id="GO:1990817">
    <property type="term" value="F:poly(A) RNA polymerase activity"/>
    <property type="evidence" value="ECO:0007669"/>
    <property type="project" value="TreeGrafter"/>
</dbReference>
<gene>
    <name evidence="3" type="primary">Gld2_1</name>
    <name evidence="3" type="ORF">E2C01_055023</name>
</gene>
<feature type="domain" description="Poly(A) RNA polymerase mitochondrial-like central palm" evidence="2">
    <location>
        <begin position="2"/>
        <end position="43"/>
    </location>
</feature>
<accession>A0A5B7GLC2</accession>
<dbReference type="PANTHER" id="PTHR12271:SF40">
    <property type="entry name" value="POLY(A) RNA POLYMERASE GLD2"/>
    <property type="match status" value="1"/>
</dbReference>
<comment type="caution">
    <text evidence="3">The sequence shown here is derived from an EMBL/GenBank/DDBJ whole genome shotgun (WGS) entry which is preliminary data.</text>
</comment>
<dbReference type="SUPFAM" id="SSF81301">
    <property type="entry name" value="Nucleotidyltransferase"/>
    <property type="match status" value="1"/>
</dbReference>
<feature type="transmembrane region" description="Helical" evidence="1">
    <location>
        <begin position="77"/>
        <end position="100"/>
    </location>
</feature>
<dbReference type="Gene3D" id="1.10.1410.10">
    <property type="match status" value="1"/>
</dbReference>
<dbReference type="OrthoDB" id="2274644at2759"/>
<keyword evidence="4" id="KW-1185">Reference proteome</keyword>
<dbReference type="InterPro" id="IPR043519">
    <property type="entry name" value="NT_sf"/>
</dbReference>
<sequence length="163" mass="18565">MELIRAKVPILKFRDAQTQVDVDLNCNNAVGIRNTHLLNSYSQLDWRVRPLVLVVKLWAQHHNINNAKNMTISSYSLVLMVIHYLQICGLKIVILAYYGVGTEGVEPPVLPCLQKIFPEKFRAHGPVTNISVTEKMPTFTSKNTFSIGKLFHGFLDHYANKFK</sequence>
<dbReference type="Proteomes" id="UP000324222">
    <property type="component" value="Unassembled WGS sequence"/>
</dbReference>
<dbReference type="PANTHER" id="PTHR12271">
    <property type="entry name" value="POLY A POLYMERASE CID PAP -RELATED"/>
    <property type="match status" value="1"/>
</dbReference>
<dbReference type="InterPro" id="IPR054708">
    <property type="entry name" value="MTPAP-like_central"/>
</dbReference>
<keyword evidence="1" id="KW-1133">Transmembrane helix</keyword>
<dbReference type="GO" id="GO:0031123">
    <property type="term" value="P:RNA 3'-end processing"/>
    <property type="evidence" value="ECO:0007669"/>
    <property type="project" value="TreeGrafter"/>
</dbReference>
<dbReference type="SUPFAM" id="SSF81631">
    <property type="entry name" value="PAP/OAS1 substrate-binding domain"/>
    <property type="match status" value="1"/>
</dbReference>
<evidence type="ECO:0000259" key="2">
    <source>
        <dbReference type="Pfam" id="PF22600"/>
    </source>
</evidence>
<reference evidence="3 4" key="1">
    <citation type="submission" date="2019-05" db="EMBL/GenBank/DDBJ databases">
        <title>Another draft genome of Portunus trituberculatus and its Hox gene families provides insights of decapod evolution.</title>
        <authorList>
            <person name="Jeong J.-H."/>
            <person name="Song I."/>
            <person name="Kim S."/>
            <person name="Choi T."/>
            <person name="Kim D."/>
            <person name="Ryu S."/>
            <person name="Kim W."/>
        </authorList>
    </citation>
    <scope>NUCLEOTIDE SEQUENCE [LARGE SCALE GENOMIC DNA]</scope>
    <source>
        <tissue evidence="3">Muscle</tissue>
    </source>
</reference>
<evidence type="ECO:0000256" key="1">
    <source>
        <dbReference type="SAM" id="Phobius"/>
    </source>
</evidence>
<name>A0A5B7GLC2_PORTR</name>
<keyword evidence="1" id="KW-0472">Membrane</keyword>